<dbReference type="EMBL" id="CP033004">
    <property type="protein sequence ID" value="QCI23545.1"/>
    <property type="molecule type" value="Genomic_DNA"/>
</dbReference>
<evidence type="ECO:0000313" key="13">
    <source>
        <dbReference type="EMBL" id="QCI23545.1"/>
    </source>
</evidence>
<comment type="similarity">
    <text evidence="1">Belongs to the helicase family. UvrD subfamily.</text>
</comment>
<dbReference type="CDD" id="cd17932">
    <property type="entry name" value="DEXQc_UvrD"/>
    <property type="match status" value="1"/>
</dbReference>
<feature type="binding site" evidence="10">
    <location>
        <begin position="22"/>
        <end position="29"/>
    </location>
    <ligand>
        <name>ATP</name>
        <dbReference type="ChEBI" id="CHEBI:30616"/>
    </ligand>
</feature>
<dbReference type="PANTHER" id="PTHR11070">
    <property type="entry name" value="UVRD / RECB / PCRA DNA HELICASE FAMILY MEMBER"/>
    <property type="match status" value="1"/>
</dbReference>
<dbReference type="GO" id="GO:0003677">
    <property type="term" value="F:DNA binding"/>
    <property type="evidence" value="ECO:0007669"/>
    <property type="project" value="InterPro"/>
</dbReference>
<proteinExistence type="inferred from homology"/>
<sequence length="661" mass="77024">MDLNVNQKKAVHCISGPCLILAGAGSGKTQVIIKKIVYLIKKCHFNPNNIFAVTFTNKSAKEMKSRIAHQLPCSIIKKITISTFHSLGLKIIKSELCHLNIKSNFSIFDEHDQMSALKHITKKKDKTFLKTIRIIISNWKNKLINACDATKHAKSVLEKNCAYYYKLYQSYLKSCNTLDFDDLVFLPTLLLKNNATLRKKWENHIKYLLVDEYQDTNLIQYELIKLLNTDNINFTLVGDDDQSIYSWRGARTHNFSLLKKDYPKLNVIKLEHNYRSSGRILRVANILIKNNPHFFKKELFSNLEYGPSINIISAKNEEEEARLVLKNILAHKSLNKTEYQDYAILYRNNYQAKIFEKMLLNSKIPYYVVTNSSFFLRPEIKDLLAYLKLILNPNDDIAFLKIINKPPRGIGNITINKLKEWSKIRKKSLFDSSNDIGLQFILTNRSFNTLKKFITLIKKLRKDIYAQPMLALNNFISSIKYEAWLLKSIKNKKLCETSIKNVYILLNWISELVDKNKDKSTILSDIITQFILQNDLNNTELNSNKVQLMTLHASKGLEFSYVFIIGMEEGILPHYSSINSNVDEERRLAYVGITRAKKELFLSYSNIRCQYGELIYTKPSRFLLELPRNDLFWNTYNIKTKVNIFTEKQLMYIKNVRKCLK</sequence>
<dbReference type="InterPro" id="IPR027417">
    <property type="entry name" value="P-loop_NTPase"/>
</dbReference>
<evidence type="ECO:0000313" key="14">
    <source>
        <dbReference type="Proteomes" id="UP000298566"/>
    </source>
</evidence>
<evidence type="ECO:0000256" key="7">
    <source>
        <dbReference type="ARBA" id="ARBA00034617"/>
    </source>
</evidence>
<dbReference type="Gene3D" id="3.40.50.300">
    <property type="entry name" value="P-loop containing nucleotide triphosphate hydrolases"/>
    <property type="match status" value="2"/>
</dbReference>
<evidence type="ECO:0000256" key="2">
    <source>
        <dbReference type="ARBA" id="ARBA00022741"/>
    </source>
</evidence>
<reference evidence="13 14" key="1">
    <citation type="submission" date="2018-10" db="EMBL/GenBank/DDBJ databases">
        <title>Comparative functional genomics of the obligate endosymbiont Buchnera aphidicola.</title>
        <authorList>
            <person name="Chong R.A."/>
        </authorList>
    </citation>
    <scope>NUCLEOTIDE SEQUENCE [LARGE SCALE GENOMIC DNA]</scope>
    <source>
        <strain evidence="13 14">Mrh</strain>
    </source>
</reference>
<dbReference type="EC" id="5.6.2.4" evidence="8"/>
<accession>A0A4D6YGR7</accession>
<dbReference type="InterPro" id="IPR013986">
    <property type="entry name" value="DExx_box_DNA_helicase_dom_sf"/>
</dbReference>
<name>A0A4D6YGR7_BUCMH</name>
<evidence type="ECO:0000256" key="9">
    <source>
        <dbReference type="ARBA" id="ARBA00048988"/>
    </source>
</evidence>
<dbReference type="GO" id="GO:0005524">
    <property type="term" value="F:ATP binding"/>
    <property type="evidence" value="ECO:0007669"/>
    <property type="project" value="UniProtKB-UniRule"/>
</dbReference>
<evidence type="ECO:0000256" key="8">
    <source>
        <dbReference type="ARBA" id="ARBA00034808"/>
    </source>
</evidence>
<dbReference type="InterPro" id="IPR014016">
    <property type="entry name" value="UvrD-like_ATP-bd"/>
</dbReference>
<dbReference type="InterPro" id="IPR014017">
    <property type="entry name" value="DNA_helicase_UvrD-like_C"/>
</dbReference>
<evidence type="ECO:0000256" key="10">
    <source>
        <dbReference type="PROSITE-ProRule" id="PRU00560"/>
    </source>
</evidence>
<dbReference type="Pfam" id="PF00580">
    <property type="entry name" value="UvrD-helicase"/>
    <property type="match status" value="1"/>
</dbReference>
<organism evidence="13 14">
    <name type="scientific">Buchnera aphidicola subsp. Melaphis rhois</name>
    <dbReference type="NCBI Taxonomy" id="118103"/>
    <lineage>
        <taxon>Bacteria</taxon>
        <taxon>Pseudomonadati</taxon>
        <taxon>Pseudomonadota</taxon>
        <taxon>Gammaproteobacteria</taxon>
        <taxon>Enterobacterales</taxon>
        <taxon>Erwiniaceae</taxon>
        <taxon>Buchnera</taxon>
    </lineage>
</organism>
<keyword evidence="5 10" id="KW-0067">ATP-binding</keyword>
<protein>
    <recommendedName>
        <fullName evidence="8">DNA 3'-5' helicase</fullName>
        <ecNumber evidence="8">5.6.2.4</ecNumber>
    </recommendedName>
</protein>
<evidence type="ECO:0000259" key="11">
    <source>
        <dbReference type="PROSITE" id="PS51198"/>
    </source>
</evidence>
<dbReference type="RefSeq" id="WP_158336753.1">
    <property type="nucleotide sequence ID" value="NZ_CP033004.1"/>
</dbReference>
<dbReference type="GO" id="GO:0016887">
    <property type="term" value="F:ATP hydrolysis activity"/>
    <property type="evidence" value="ECO:0007669"/>
    <property type="project" value="RHEA"/>
</dbReference>
<gene>
    <name evidence="13" type="ORF">D9V73_02840</name>
</gene>
<evidence type="ECO:0000259" key="12">
    <source>
        <dbReference type="PROSITE" id="PS51217"/>
    </source>
</evidence>
<dbReference type="CDD" id="cd18807">
    <property type="entry name" value="SF1_C_UvrD"/>
    <property type="match status" value="1"/>
</dbReference>
<evidence type="ECO:0000256" key="6">
    <source>
        <dbReference type="ARBA" id="ARBA00023235"/>
    </source>
</evidence>
<keyword evidence="3 10" id="KW-0378">Hydrolase</keyword>
<dbReference type="SUPFAM" id="SSF52540">
    <property type="entry name" value="P-loop containing nucleoside triphosphate hydrolases"/>
    <property type="match status" value="1"/>
</dbReference>
<dbReference type="PROSITE" id="PS51217">
    <property type="entry name" value="UVRD_HELICASE_CTER"/>
    <property type="match status" value="1"/>
</dbReference>
<comment type="catalytic activity">
    <reaction evidence="9">
        <text>ATP + H2O = ADP + phosphate + H(+)</text>
        <dbReference type="Rhea" id="RHEA:13065"/>
        <dbReference type="ChEBI" id="CHEBI:15377"/>
        <dbReference type="ChEBI" id="CHEBI:15378"/>
        <dbReference type="ChEBI" id="CHEBI:30616"/>
        <dbReference type="ChEBI" id="CHEBI:43474"/>
        <dbReference type="ChEBI" id="CHEBI:456216"/>
        <dbReference type="EC" id="5.6.2.4"/>
    </reaction>
</comment>
<comment type="catalytic activity">
    <reaction evidence="7">
        <text>Couples ATP hydrolysis with the unwinding of duplex DNA by translocating in the 3'-5' direction.</text>
        <dbReference type="EC" id="5.6.2.4"/>
    </reaction>
</comment>
<dbReference type="PROSITE" id="PS51198">
    <property type="entry name" value="UVRD_HELICASE_ATP_BIND"/>
    <property type="match status" value="1"/>
</dbReference>
<feature type="domain" description="UvrD-like helicase C-terminal" evidence="12">
    <location>
        <begin position="278"/>
        <end position="556"/>
    </location>
</feature>
<dbReference type="AlphaFoldDB" id="A0A4D6YGR7"/>
<evidence type="ECO:0000256" key="4">
    <source>
        <dbReference type="ARBA" id="ARBA00022806"/>
    </source>
</evidence>
<dbReference type="Gene3D" id="1.10.10.160">
    <property type="match status" value="1"/>
</dbReference>
<dbReference type="PANTHER" id="PTHR11070:SF64">
    <property type="entry name" value="ATP-DEPENDENT DNA HELICASE REP"/>
    <property type="match status" value="1"/>
</dbReference>
<dbReference type="Proteomes" id="UP000298566">
    <property type="component" value="Chromosome"/>
</dbReference>
<dbReference type="Gene3D" id="1.10.486.10">
    <property type="entry name" value="PCRA, domain 4"/>
    <property type="match status" value="1"/>
</dbReference>
<feature type="domain" description="UvrD-like helicase ATP-binding" evidence="11">
    <location>
        <begin position="1"/>
        <end position="277"/>
    </location>
</feature>
<dbReference type="Pfam" id="PF13361">
    <property type="entry name" value="UvrD_C"/>
    <property type="match status" value="1"/>
</dbReference>
<keyword evidence="6" id="KW-0413">Isomerase</keyword>
<dbReference type="GO" id="GO:0043138">
    <property type="term" value="F:3'-5' DNA helicase activity"/>
    <property type="evidence" value="ECO:0007669"/>
    <property type="project" value="UniProtKB-EC"/>
</dbReference>
<evidence type="ECO:0000256" key="5">
    <source>
        <dbReference type="ARBA" id="ARBA00022840"/>
    </source>
</evidence>
<dbReference type="InterPro" id="IPR000212">
    <property type="entry name" value="DNA_helicase_UvrD/REP"/>
</dbReference>
<dbReference type="OrthoDB" id="9806690at2"/>
<dbReference type="GO" id="GO:0000725">
    <property type="term" value="P:recombinational repair"/>
    <property type="evidence" value="ECO:0007669"/>
    <property type="project" value="TreeGrafter"/>
</dbReference>
<dbReference type="GO" id="GO:0005829">
    <property type="term" value="C:cytosol"/>
    <property type="evidence" value="ECO:0007669"/>
    <property type="project" value="TreeGrafter"/>
</dbReference>
<keyword evidence="2 10" id="KW-0547">Nucleotide-binding</keyword>
<evidence type="ECO:0000256" key="1">
    <source>
        <dbReference type="ARBA" id="ARBA00009922"/>
    </source>
</evidence>
<keyword evidence="4 10" id="KW-0347">Helicase</keyword>
<evidence type="ECO:0000256" key="3">
    <source>
        <dbReference type="ARBA" id="ARBA00022801"/>
    </source>
</evidence>